<feature type="region of interest" description="Disordered" evidence="1">
    <location>
        <begin position="164"/>
        <end position="225"/>
    </location>
</feature>
<feature type="compositionally biased region" description="Low complexity" evidence="1">
    <location>
        <begin position="56"/>
        <end position="108"/>
    </location>
</feature>
<reference evidence="2" key="1">
    <citation type="journal article" date="2021" name="Nat. Commun.">
        <title>Genomic analyses provide insights into spinach domestication and the genetic basis of agronomic traits.</title>
        <authorList>
            <person name="Cai X."/>
            <person name="Sun X."/>
            <person name="Xu C."/>
            <person name="Sun H."/>
            <person name="Wang X."/>
            <person name="Ge C."/>
            <person name="Zhang Z."/>
            <person name="Wang Q."/>
            <person name="Fei Z."/>
            <person name="Jiao C."/>
            <person name="Wang Q."/>
        </authorList>
    </citation>
    <scope>NUCLEOTIDE SEQUENCE [LARGE SCALE GENOMIC DNA]</scope>
    <source>
        <strain evidence="2">cv. Varoflay</strain>
    </source>
</reference>
<dbReference type="PANTHER" id="PTHR33413:SF33">
    <property type="entry name" value="MEDIATOR OF RNA POLYMERASE II TRANSCRIPTION SUBUNIT 29"/>
    <property type="match status" value="1"/>
</dbReference>
<name>A0A9R0JVV4_SPIOL</name>
<dbReference type="RefSeq" id="XP_021848453.2">
    <property type="nucleotide sequence ID" value="XM_021992761.2"/>
</dbReference>
<dbReference type="KEGG" id="soe:110788118"/>
<sequence>MGNCQAIDAATLVIQHPSGKVDKLYWSVPASEIMKMNPGHYVALLITTTICHTTNNTTTTNNNNTNNNKNNNQKNNNNSQKNSSKGSDNKNNSQKNSSKGSDNKNSTTGTATGDGRNTVRITRVKLLRPTETLALGHVYRLISTQEVMKGLVAKKQAKMRKNGIELTDSEGLKEAEKLAKRSQQEKTHQVSRHGHRSRTPSASNGGTAKPKNWQPSLHSISEAAS</sequence>
<dbReference type="GeneID" id="110788118"/>
<evidence type="ECO:0000313" key="3">
    <source>
        <dbReference type="RefSeq" id="XP_021848453.2"/>
    </source>
</evidence>
<evidence type="ECO:0008006" key="4">
    <source>
        <dbReference type="Google" id="ProtNLM"/>
    </source>
</evidence>
<protein>
    <recommendedName>
        <fullName evidence="4">DUF4228 domain-containing protein</fullName>
    </recommendedName>
</protein>
<organism evidence="2 3">
    <name type="scientific">Spinacia oleracea</name>
    <name type="common">Spinach</name>
    <dbReference type="NCBI Taxonomy" id="3562"/>
    <lineage>
        <taxon>Eukaryota</taxon>
        <taxon>Viridiplantae</taxon>
        <taxon>Streptophyta</taxon>
        <taxon>Embryophyta</taxon>
        <taxon>Tracheophyta</taxon>
        <taxon>Spermatophyta</taxon>
        <taxon>Magnoliopsida</taxon>
        <taxon>eudicotyledons</taxon>
        <taxon>Gunneridae</taxon>
        <taxon>Pentapetalae</taxon>
        <taxon>Caryophyllales</taxon>
        <taxon>Chenopodiaceae</taxon>
        <taxon>Chenopodioideae</taxon>
        <taxon>Anserineae</taxon>
        <taxon>Spinacia</taxon>
    </lineage>
</organism>
<accession>A0A9R0JVV4</accession>
<evidence type="ECO:0000313" key="2">
    <source>
        <dbReference type="Proteomes" id="UP000813463"/>
    </source>
</evidence>
<dbReference type="Pfam" id="PF14009">
    <property type="entry name" value="PADRE"/>
    <property type="match status" value="2"/>
</dbReference>
<dbReference type="InterPro" id="IPR025322">
    <property type="entry name" value="PADRE_dom"/>
</dbReference>
<proteinExistence type="predicted"/>
<gene>
    <name evidence="3" type="primary">LOC110788118</name>
</gene>
<feature type="compositionally biased region" description="Basic and acidic residues" evidence="1">
    <location>
        <begin position="170"/>
        <end position="188"/>
    </location>
</feature>
<feature type="compositionally biased region" description="Basic residues" evidence="1">
    <location>
        <begin position="189"/>
        <end position="198"/>
    </location>
</feature>
<feature type="region of interest" description="Disordered" evidence="1">
    <location>
        <begin position="56"/>
        <end position="116"/>
    </location>
</feature>
<feature type="compositionally biased region" description="Polar residues" evidence="1">
    <location>
        <begin position="213"/>
        <end position="225"/>
    </location>
</feature>
<dbReference type="AlphaFoldDB" id="A0A9R0JVV4"/>
<reference evidence="3" key="2">
    <citation type="submission" date="2025-08" db="UniProtKB">
        <authorList>
            <consortium name="RefSeq"/>
        </authorList>
    </citation>
    <scope>IDENTIFICATION</scope>
    <source>
        <tissue evidence="3">Leaf</tissue>
    </source>
</reference>
<dbReference type="Proteomes" id="UP000813463">
    <property type="component" value="Chromosome 5"/>
</dbReference>
<keyword evidence="2" id="KW-1185">Reference proteome</keyword>
<dbReference type="PANTHER" id="PTHR33413">
    <property type="entry name" value="EXPRESSED PROTEIN"/>
    <property type="match status" value="1"/>
</dbReference>
<evidence type="ECO:0000256" key="1">
    <source>
        <dbReference type="SAM" id="MobiDB-lite"/>
    </source>
</evidence>